<proteinExistence type="inferred from homology"/>
<comment type="cofactor">
    <cofactor evidence="18 19">
        <name>K(+)</name>
        <dbReference type="ChEBI" id="CHEBI:29103"/>
    </cofactor>
    <text evidence="18 19">Binds 1 potassium ion per subunit.</text>
</comment>
<dbReference type="PROSITE" id="PS51383">
    <property type="entry name" value="YJEF_C_3"/>
    <property type="match status" value="1"/>
</dbReference>
<dbReference type="Gene3D" id="3.40.50.10260">
    <property type="entry name" value="YjeF N-terminal domain"/>
    <property type="match status" value="1"/>
</dbReference>
<dbReference type="InterPro" id="IPR000631">
    <property type="entry name" value="CARKD"/>
</dbReference>
<feature type="binding site" evidence="17">
    <location>
        <begin position="433"/>
        <end position="437"/>
    </location>
    <ligand>
        <name>AMP</name>
        <dbReference type="ChEBI" id="CHEBI:456215"/>
    </ligand>
</feature>
<keyword evidence="23" id="KW-1185">Reference proteome</keyword>
<feature type="binding site" evidence="18">
    <location>
        <position position="65"/>
    </location>
    <ligand>
        <name>K(+)</name>
        <dbReference type="ChEBI" id="CHEBI:29103"/>
    </ligand>
</feature>
<dbReference type="InterPro" id="IPR017953">
    <property type="entry name" value="Carbohydrate_kinase_pred_CS"/>
</dbReference>
<comment type="catalytic activity">
    <reaction evidence="15 17 19">
        <text>(6S)-NADHX + ADP = AMP + phosphate + NADH + H(+)</text>
        <dbReference type="Rhea" id="RHEA:32223"/>
        <dbReference type="ChEBI" id="CHEBI:15378"/>
        <dbReference type="ChEBI" id="CHEBI:43474"/>
        <dbReference type="ChEBI" id="CHEBI:57945"/>
        <dbReference type="ChEBI" id="CHEBI:64074"/>
        <dbReference type="ChEBI" id="CHEBI:456215"/>
        <dbReference type="ChEBI" id="CHEBI:456216"/>
        <dbReference type="EC" id="4.2.1.136"/>
    </reaction>
</comment>
<evidence type="ECO:0000256" key="18">
    <source>
        <dbReference type="HAMAP-Rule" id="MF_01966"/>
    </source>
</evidence>
<evidence type="ECO:0000256" key="2">
    <source>
        <dbReference type="ARBA" id="ARBA00000909"/>
    </source>
</evidence>
<dbReference type="Pfam" id="PF03853">
    <property type="entry name" value="YjeF_N"/>
    <property type="match status" value="1"/>
</dbReference>
<dbReference type="GO" id="GO:0052856">
    <property type="term" value="F:NAD(P)HX epimerase activity"/>
    <property type="evidence" value="ECO:0007669"/>
    <property type="project" value="UniProtKB-UniRule"/>
</dbReference>
<dbReference type="PANTHER" id="PTHR12592">
    <property type="entry name" value="ATP-DEPENDENT (S)-NAD(P)H-HYDRATE DEHYDRATASE FAMILY MEMBER"/>
    <property type="match status" value="1"/>
</dbReference>
<feature type="binding site" evidence="18">
    <location>
        <position position="174"/>
    </location>
    <ligand>
        <name>K(+)</name>
        <dbReference type="ChEBI" id="CHEBI:29103"/>
    </ligand>
</feature>
<evidence type="ECO:0000313" key="23">
    <source>
        <dbReference type="Proteomes" id="UP000032566"/>
    </source>
</evidence>
<comment type="caution">
    <text evidence="22">The sequence shown here is derived from an EMBL/GenBank/DDBJ whole genome shotgun (WGS) entry which is preliminary data.</text>
</comment>
<dbReference type="PIRSF" id="PIRSF017184">
    <property type="entry name" value="Nnr"/>
    <property type="match status" value="1"/>
</dbReference>
<evidence type="ECO:0000256" key="12">
    <source>
        <dbReference type="ARBA" id="ARBA00023239"/>
    </source>
</evidence>
<keyword evidence="8 17" id="KW-0521">NADP</keyword>
<keyword evidence="13" id="KW-0511">Multifunctional enzyme</keyword>
<reference evidence="22 23" key="1">
    <citation type="submission" date="2014-12" db="EMBL/GenBank/DDBJ databases">
        <title>Isolation of bacteria from lake water.</title>
        <authorList>
            <person name="Sheng K.-Y."/>
            <person name="Chin P.-S."/>
            <person name="Chan K.-G."/>
            <person name="Tan G.S."/>
        </authorList>
    </citation>
    <scope>NUCLEOTIDE SEQUENCE [LARGE SCALE GENOMIC DNA]</scope>
    <source>
        <strain evidence="22 23">KY4</strain>
    </source>
</reference>
<dbReference type="Pfam" id="PF01256">
    <property type="entry name" value="Carb_kinase"/>
    <property type="match status" value="1"/>
</dbReference>
<evidence type="ECO:0000256" key="15">
    <source>
        <dbReference type="ARBA" id="ARBA00048238"/>
    </source>
</evidence>
<dbReference type="GO" id="GO:0005524">
    <property type="term" value="F:ATP binding"/>
    <property type="evidence" value="ECO:0007669"/>
    <property type="project" value="UniProtKB-UniRule"/>
</dbReference>
<dbReference type="AlphaFoldDB" id="A0A0D7KAR1"/>
<evidence type="ECO:0000256" key="3">
    <source>
        <dbReference type="ARBA" id="ARBA00006001"/>
    </source>
</evidence>
<dbReference type="Proteomes" id="UP000032566">
    <property type="component" value="Unassembled WGS sequence"/>
</dbReference>
<evidence type="ECO:0000256" key="6">
    <source>
        <dbReference type="ARBA" id="ARBA00022741"/>
    </source>
</evidence>
<comment type="function">
    <text evidence="14 19">Bifunctional enzyme that catalyzes the epimerization of the S- and R-forms of NAD(P)HX and the dehydration of the S-form of NAD(P)HX at the expense of ADP, which is converted to AMP. This allows the repair of both epimers of NAD(P)HX, a damaged form of NAD(P)H that is a result of enzymatic or heat-dependent hydration.</text>
</comment>
<evidence type="ECO:0000256" key="17">
    <source>
        <dbReference type="HAMAP-Rule" id="MF_01965"/>
    </source>
</evidence>
<organism evidence="22 23">
    <name type="scientific">Acidovorax temperans</name>
    <dbReference type="NCBI Taxonomy" id="80878"/>
    <lineage>
        <taxon>Bacteria</taxon>
        <taxon>Pseudomonadati</taxon>
        <taxon>Pseudomonadota</taxon>
        <taxon>Betaproteobacteria</taxon>
        <taxon>Burkholderiales</taxon>
        <taxon>Comamonadaceae</taxon>
        <taxon>Acidovorax</taxon>
    </lineage>
</organism>
<evidence type="ECO:0000256" key="11">
    <source>
        <dbReference type="ARBA" id="ARBA00023235"/>
    </source>
</evidence>
<gene>
    <name evidence="17" type="primary">nnrD</name>
    <name evidence="18" type="synonym">nnrE</name>
    <name evidence="22" type="ORF">RP29_06575</name>
</gene>
<keyword evidence="9 18" id="KW-0630">Potassium</keyword>
<dbReference type="CDD" id="cd01171">
    <property type="entry name" value="YXKO-related"/>
    <property type="match status" value="1"/>
</dbReference>
<comment type="similarity">
    <text evidence="3 19">In the N-terminal section; belongs to the NnrE/AIBP family.</text>
</comment>
<feature type="binding site" evidence="18">
    <location>
        <position position="171"/>
    </location>
    <ligand>
        <name>(6S)-NADPHX</name>
        <dbReference type="ChEBI" id="CHEBI:64076"/>
    </ligand>
</feature>
<feature type="binding site" evidence="17">
    <location>
        <position position="462"/>
    </location>
    <ligand>
        <name>AMP</name>
        <dbReference type="ChEBI" id="CHEBI:456215"/>
    </ligand>
</feature>
<dbReference type="NCBIfam" id="TIGR00197">
    <property type="entry name" value="yjeF_nterm"/>
    <property type="match status" value="1"/>
</dbReference>
<comment type="function">
    <text evidence="17">Catalyzes the dehydration of the S-form of NAD(P)HX at the expense of ADP, which is converted to AMP. Together with NAD(P)HX epimerase, which catalyzes the epimerization of the S- and R-forms, the enzyme allows the repair of both epimers of NAD(P)HX, a damaged form of NAD(P)H that is a result of enzymatic or heat-dependent hydration.</text>
</comment>
<keyword evidence="11 18" id="KW-0413">Isomerase</keyword>
<name>A0A0D7KAR1_9BURK</name>
<sequence length="515" mass="53445">MQRITPDQTYPLFNTEATRRLEQAMAAQLAPHTLMQRAGLAVAQLAQAIAPHARTIWIACGPGNNGGDGLEAAHHLARAGRKVVISWLGTTETLPPDARQSWEKARHCANIEWADTPPTDLTGQDLCIDALLGIGVRSSTRPTPSAPTHDTVLAQWLAQLRSSAAPVLAVDVPSGLDADTGQYAPGLEPATHSAAAKPGTAQHTLSLLTLKPGLFTAHGRDAAGQVWWHDLGATAETGLNHEPPTAWLAGPPPRGGRLHASHKGSYGDVAVVGGEGLALRGMGMTGAALLAGSAALHGGAGRVLVSLLDQDQATEIHTQPELMLRRFEALELESLSVVCGCGGGQAVRTVLPAVLQRAQALVLDADALNIISTDGALQQALTARSARQHPTVLTPHPLEAARLLHTTSAQVQAHRLMAARELAKKFQCTVALKGSGTVIAHPDDIPHINPTGNGSLATAGTGDVLAGLLGAGLAAGMMPLQAAIRAVFAHGQVADAWPLDEPLTAGALARRIKIG</sequence>
<evidence type="ECO:0000256" key="1">
    <source>
        <dbReference type="ARBA" id="ARBA00000013"/>
    </source>
</evidence>
<comment type="caution">
    <text evidence="18">Lacks conserved residue(s) required for the propagation of feature annotation.</text>
</comment>
<dbReference type="InterPro" id="IPR036652">
    <property type="entry name" value="YjeF_N_dom_sf"/>
</dbReference>
<dbReference type="GO" id="GO:0052855">
    <property type="term" value="F:ADP-dependent NAD(P)H-hydrate dehydratase activity"/>
    <property type="evidence" value="ECO:0007669"/>
    <property type="project" value="UniProtKB-UniRule"/>
</dbReference>
<feature type="binding site" evidence="17">
    <location>
        <position position="463"/>
    </location>
    <ligand>
        <name>(6S)-NADPHX</name>
        <dbReference type="ChEBI" id="CHEBI:64076"/>
    </ligand>
</feature>
<evidence type="ECO:0000259" key="21">
    <source>
        <dbReference type="PROSITE" id="PS51385"/>
    </source>
</evidence>
<keyword evidence="5 18" id="KW-0479">Metal-binding</keyword>
<feature type="binding site" evidence="17">
    <location>
        <position position="340"/>
    </location>
    <ligand>
        <name>(6S)-NADPHX</name>
        <dbReference type="ChEBI" id="CHEBI:64076"/>
    </ligand>
</feature>
<dbReference type="RefSeq" id="WP_044396883.1">
    <property type="nucleotide sequence ID" value="NZ_JXYQ01000017.1"/>
</dbReference>
<evidence type="ECO:0000256" key="10">
    <source>
        <dbReference type="ARBA" id="ARBA00023027"/>
    </source>
</evidence>
<dbReference type="HAMAP" id="MF_01965">
    <property type="entry name" value="NADHX_dehydratase"/>
    <property type="match status" value="1"/>
</dbReference>
<dbReference type="PROSITE" id="PS51385">
    <property type="entry name" value="YJEF_N"/>
    <property type="match status" value="1"/>
</dbReference>
<feature type="domain" description="YjeF C-terminal" evidence="20">
    <location>
        <begin position="246"/>
        <end position="515"/>
    </location>
</feature>
<dbReference type="EC" id="4.2.1.136" evidence="19"/>
<keyword evidence="10 17" id="KW-0520">NAD</keyword>
<dbReference type="PROSITE" id="PS01050">
    <property type="entry name" value="YJEF_C_2"/>
    <property type="match status" value="1"/>
</dbReference>
<evidence type="ECO:0000256" key="19">
    <source>
        <dbReference type="PIRNR" id="PIRNR017184"/>
    </source>
</evidence>
<feature type="binding site" evidence="17">
    <location>
        <position position="396"/>
    </location>
    <ligand>
        <name>(6S)-NADPHX</name>
        <dbReference type="ChEBI" id="CHEBI:64076"/>
    </ligand>
</feature>
<comment type="similarity">
    <text evidence="4 19">In the C-terminal section; belongs to the NnrD/CARKD family.</text>
</comment>
<dbReference type="EMBL" id="JXYQ01000017">
    <property type="protein sequence ID" value="KJA11375.1"/>
    <property type="molecule type" value="Genomic_DNA"/>
</dbReference>
<comment type="subunit">
    <text evidence="17">Homotetramer.</text>
</comment>
<comment type="similarity">
    <text evidence="17">Belongs to the NnrD/CARKD family.</text>
</comment>
<dbReference type="SUPFAM" id="SSF53613">
    <property type="entry name" value="Ribokinase-like"/>
    <property type="match status" value="1"/>
</dbReference>
<dbReference type="PATRIC" id="fig|80878.5.peg.630"/>
<evidence type="ECO:0000256" key="13">
    <source>
        <dbReference type="ARBA" id="ARBA00023268"/>
    </source>
</evidence>
<dbReference type="OrthoDB" id="9806925at2"/>
<dbReference type="GO" id="GO:0046872">
    <property type="term" value="F:metal ion binding"/>
    <property type="evidence" value="ECO:0007669"/>
    <property type="project" value="UniProtKB-UniRule"/>
</dbReference>
<evidence type="ECO:0000256" key="8">
    <source>
        <dbReference type="ARBA" id="ARBA00022857"/>
    </source>
</evidence>
<dbReference type="STRING" id="80878.RP29_06575"/>
<dbReference type="EC" id="5.1.99.6" evidence="19"/>
<dbReference type="InterPro" id="IPR029056">
    <property type="entry name" value="Ribokinase-like"/>
</dbReference>
<keyword evidence="7 17" id="KW-0067">ATP-binding</keyword>
<feature type="binding site" evidence="18">
    <location>
        <begin position="64"/>
        <end position="68"/>
    </location>
    <ligand>
        <name>(6S)-NADPHX</name>
        <dbReference type="ChEBI" id="CHEBI:64076"/>
    </ligand>
</feature>
<evidence type="ECO:0000256" key="14">
    <source>
        <dbReference type="ARBA" id="ARBA00025153"/>
    </source>
</evidence>
<evidence type="ECO:0000259" key="20">
    <source>
        <dbReference type="PROSITE" id="PS51383"/>
    </source>
</evidence>
<feature type="binding site" evidence="18">
    <location>
        <position position="129"/>
    </location>
    <ligand>
        <name>K(+)</name>
        <dbReference type="ChEBI" id="CHEBI:29103"/>
    </ligand>
</feature>
<dbReference type="InterPro" id="IPR030677">
    <property type="entry name" value="Nnr"/>
</dbReference>
<keyword evidence="12 17" id="KW-0456">Lyase</keyword>
<evidence type="ECO:0000256" key="16">
    <source>
        <dbReference type="ARBA" id="ARBA00049209"/>
    </source>
</evidence>
<comment type="catalytic activity">
    <reaction evidence="16 17 19">
        <text>(6S)-NADPHX + ADP = AMP + phosphate + NADPH + H(+)</text>
        <dbReference type="Rhea" id="RHEA:32235"/>
        <dbReference type="ChEBI" id="CHEBI:15378"/>
        <dbReference type="ChEBI" id="CHEBI:43474"/>
        <dbReference type="ChEBI" id="CHEBI:57783"/>
        <dbReference type="ChEBI" id="CHEBI:64076"/>
        <dbReference type="ChEBI" id="CHEBI:456215"/>
        <dbReference type="ChEBI" id="CHEBI:456216"/>
        <dbReference type="EC" id="4.2.1.136"/>
    </reaction>
</comment>
<comment type="function">
    <text evidence="18">Catalyzes the epimerization of the S- and R-forms of NAD(P)HX, a damaged form of NAD(P)H that is a result of enzymatic or heat-dependent hydration. This is a prerequisite for the S-specific NAD(P)H-hydrate dehydratase to allow the repair of both epimers of NAD(P)HX.</text>
</comment>
<comment type="cofactor">
    <cofactor evidence="17">
        <name>Mg(2+)</name>
        <dbReference type="ChEBI" id="CHEBI:18420"/>
    </cofactor>
</comment>
<accession>A0A0D7KAR1</accession>
<dbReference type="SUPFAM" id="SSF64153">
    <property type="entry name" value="YjeF N-terminal domain-like"/>
    <property type="match status" value="1"/>
</dbReference>
<dbReference type="GO" id="GO:0046496">
    <property type="term" value="P:nicotinamide nucleotide metabolic process"/>
    <property type="evidence" value="ECO:0007669"/>
    <property type="project" value="UniProtKB-UniRule"/>
</dbReference>
<comment type="catalytic activity">
    <reaction evidence="1 18 19">
        <text>(6R)-NADHX = (6S)-NADHX</text>
        <dbReference type="Rhea" id="RHEA:32215"/>
        <dbReference type="ChEBI" id="CHEBI:64074"/>
        <dbReference type="ChEBI" id="CHEBI:64075"/>
        <dbReference type="EC" id="5.1.99.6"/>
    </reaction>
</comment>
<keyword evidence="22" id="KW-0418">Kinase</keyword>
<evidence type="ECO:0000313" key="22">
    <source>
        <dbReference type="EMBL" id="KJA11375.1"/>
    </source>
</evidence>
<evidence type="ECO:0000256" key="7">
    <source>
        <dbReference type="ARBA" id="ARBA00022840"/>
    </source>
</evidence>
<feature type="domain" description="YjeF N-terminal" evidence="21">
    <location>
        <begin position="18"/>
        <end position="239"/>
    </location>
</feature>
<evidence type="ECO:0000256" key="4">
    <source>
        <dbReference type="ARBA" id="ARBA00009524"/>
    </source>
</evidence>
<dbReference type="NCBIfam" id="TIGR00196">
    <property type="entry name" value="yjeF_cterm"/>
    <property type="match status" value="1"/>
</dbReference>
<evidence type="ECO:0000256" key="5">
    <source>
        <dbReference type="ARBA" id="ARBA00022723"/>
    </source>
</evidence>
<dbReference type="InterPro" id="IPR004443">
    <property type="entry name" value="YjeF_N_dom"/>
</dbReference>
<dbReference type="HAMAP" id="MF_01966">
    <property type="entry name" value="NADHX_epimerase"/>
    <property type="match status" value="1"/>
</dbReference>
<protein>
    <recommendedName>
        <fullName evidence="19">Bifunctional NAD(P)H-hydrate repair enzyme</fullName>
    </recommendedName>
    <alternativeName>
        <fullName evidence="19">Nicotinamide nucleotide repair protein</fullName>
    </alternativeName>
    <domain>
        <recommendedName>
            <fullName evidence="19">ADP-dependent (S)-NAD(P)H-hydrate dehydratase</fullName>
            <ecNumber evidence="19">4.2.1.136</ecNumber>
        </recommendedName>
        <alternativeName>
            <fullName evidence="19">ADP-dependent NAD(P)HX dehydratase</fullName>
        </alternativeName>
    </domain>
    <domain>
        <recommendedName>
            <fullName evidence="19">NAD(P)H-hydrate epimerase</fullName>
            <ecNumber evidence="19">5.1.99.6</ecNumber>
        </recommendedName>
    </domain>
</protein>
<keyword evidence="6 17" id="KW-0547">Nucleotide-binding</keyword>
<evidence type="ECO:0000256" key="9">
    <source>
        <dbReference type="ARBA" id="ARBA00022958"/>
    </source>
</evidence>
<feature type="binding site" evidence="17">
    <location>
        <position position="287"/>
    </location>
    <ligand>
        <name>(6S)-NADPHX</name>
        <dbReference type="ChEBI" id="CHEBI:64076"/>
    </ligand>
</feature>
<keyword evidence="22" id="KW-0808">Transferase</keyword>
<dbReference type="GO" id="GO:0110051">
    <property type="term" value="P:metabolite repair"/>
    <property type="evidence" value="ECO:0007669"/>
    <property type="project" value="TreeGrafter"/>
</dbReference>
<comment type="similarity">
    <text evidence="18">Belongs to the NnrE/AIBP family.</text>
</comment>
<comment type="catalytic activity">
    <reaction evidence="2 18 19">
        <text>(6R)-NADPHX = (6S)-NADPHX</text>
        <dbReference type="Rhea" id="RHEA:32227"/>
        <dbReference type="ChEBI" id="CHEBI:64076"/>
        <dbReference type="ChEBI" id="CHEBI:64077"/>
        <dbReference type="EC" id="5.1.99.6"/>
    </reaction>
</comment>
<dbReference type="PANTHER" id="PTHR12592:SF0">
    <property type="entry name" value="ATP-DEPENDENT (S)-NAD(P)H-HYDRATE DEHYDRATASE"/>
    <property type="match status" value="1"/>
</dbReference>
<dbReference type="GO" id="GO:0016301">
    <property type="term" value="F:kinase activity"/>
    <property type="evidence" value="ECO:0007669"/>
    <property type="project" value="UniProtKB-KW"/>
</dbReference>
<dbReference type="Gene3D" id="3.40.1190.20">
    <property type="match status" value="1"/>
</dbReference>